<feature type="transmembrane region" description="Helical" evidence="9">
    <location>
        <begin position="68"/>
        <end position="93"/>
    </location>
</feature>
<evidence type="ECO:0000313" key="10">
    <source>
        <dbReference type="EMBL" id="TVU82728.1"/>
    </source>
</evidence>
<dbReference type="SUPFAM" id="SSF81330">
    <property type="entry name" value="Gated mechanosensitive channel"/>
    <property type="match status" value="1"/>
</dbReference>
<feature type="transmembrane region" description="Helical" evidence="9">
    <location>
        <begin position="12"/>
        <end position="34"/>
    </location>
</feature>
<evidence type="ECO:0000313" key="11">
    <source>
        <dbReference type="Proteomes" id="UP000320648"/>
    </source>
</evidence>
<protein>
    <recommendedName>
        <fullName evidence="9">Large-conductance mechanosensitive channel</fullName>
    </recommendedName>
</protein>
<gene>
    <name evidence="9 10" type="primary">mscL</name>
    <name evidence="10" type="ORF">FQN05_08740</name>
</gene>
<evidence type="ECO:0000256" key="2">
    <source>
        <dbReference type="ARBA" id="ARBA00022448"/>
    </source>
</evidence>
<accession>A0A558IMU6</accession>
<proteinExistence type="inferred from homology"/>
<evidence type="ECO:0000256" key="6">
    <source>
        <dbReference type="ARBA" id="ARBA00023065"/>
    </source>
</evidence>
<comment type="subunit">
    <text evidence="9">Homopentamer.</text>
</comment>
<keyword evidence="3 9" id="KW-1003">Cell membrane</keyword>
<sequence>MLKGFKDFILRGNVIELAVAVIIGAAFTAIVTSITDHIIQPLINSLGSPDFGGLGFAITDSPETFLDFGAVITALINFLIVAAVIYFVIVAPINAVTERTKRRQGVDPEEPAPTTEQLLGEIRDLLAAENGGTTTNKPGSSI</sequence>
<dbReference type="InterPro" id="IPR037673">
    <property type="entry name" value="MSC/AndL"/>
</dbReference>
<organism evidence="10 11">
    <name type="scientific">Corynebacterium aurimucosum</name>
    <dbReference type="NCBI Taxonomy" id="169292"/>
    <lineage>
        <taxon>Bacteria</taxon>
        <taxon>Bacillati</taxon>
        <taxon>Actinomycetota</taxon>
        <taxon>Actinomycetes</taxon>
        <taxon>Mycobacteriales</taxon>
        <taxon>Corynebacteriaceae</taxon>
        <taxon>Corynebacterium</taxon>
    </lineage>
</organism>
<comment type="similarity">
    <text evidence="9">Belongs to the MscL family.</text>
</comment>
<dbReference type="InterPro" id="IPR001185">
    <property type="entry name" value="MS_channel"/>
</dbReference>
<dbReference type="Gene3D" id="1.10.1200.120">
    <property type="entry name" value="Large-conductance mechanosensitive channel, MscL, domain 1"/>
    <property type="match status" value="1"/>
</dbReference>
<dbReference type="AlphaFoldDB" id="A0A558IMU6"/>
<dbReference type="GO" id="GO:0005886">
    <property type="term" value="C:plasma membrane"/>
    <property type="evidence" value="ECO:0007669"/>
    <property type="project" value="UniProtKB-SubCell"/>
</dbReference>
<evidence type="ECO:0000256" key="5">
    <source>
        <dbReference type="ARBA" id="ARBA00022989"/>
    </source>
</evidence>
<keyword evidence="7 9" id="KW-0472">Membrane</keyword>
<dbReference type="Proteomes" id="UP000320648">
    <property type="component" value="Unassembled WGS sequence"/>
</dbReference>
<dbReference type="Pfam" id="PF01741">
    <property type="entry name" value="MscL"/>
    <property type="match status" value="1"/>
</dbReference>
<dbReference type="InterPro" id="IPR036019">
    <property type="entry name" value="MscL_channel"/>
</dbReference>
<keyword evidence="6 9" id="KW-0406">Ion transport</keyword>
<dbReference type="EMBL" id="VMTX01000011">
    <property type="protein sequence ID" value="TVU82728.1"/>
    <property type="molecule type" value="Genomic_DNA"/>
</dbReference>
<keyword evidence="4 9" id="KW-0812">Transmembrane</keyword>
<keyword evidence="2 9" id="KW-0813">Transport</keyword>
<dbReference type="HAMAP" id="MF_00115">
    <property type="entry name" value="MscL"/>
    <property type="match status" value="1"/>
</dbReference>
<dbReference type="PANTHER" id="PTHR30266:SF2">
    <property type="entry name" value="LARGE-CONDUCTANCE MECHANOSENSITIVE CHANNEL"/>
    <property type="match status" value="1"/>
</dbReference>
<evidence type="ECO:0000256" key="8">
    <source>
        <dbReference type="ARBA" id="ARBA00023303"/>
    </source>
</evidence>
<dbReference type="PANTHER" id="PTHR30266">
    <property type="entry name" value="MECHANOSENSITIVE CHANNEL MSCL"/>
    <property type="match status" value="1"/>
</dbReference>
<evidence type="ECO:0000256" key="9">
    <source>
        <dbReference type="HAMAP-Rule" id="MF_00115"/>
    </source>
</evidence>
<name>A0A558IMU6_9CORY</name>
<keyword evidence="5 9" id="KW-1133">Transmembrane helix</keyword>
<dbReference type="RefSeq" id="WP_158381772.1">
    <property type="nucleotide sequence ID" value="NZ_VMTX01000011.1"/>
</dbReference>
<evidence type="ECO:0000256" key="7">
    <source>
        <dbReference type="ARBA" id="ARBA00023136"/>
    </source>
</evidence>
<evidence type="ECO:0000256" key="4">
    <source>
        <dbReference type="ARBA" id="ARBA00022692"/>
    </source>
</evidence>
<comment type="function">
    <text evidence="9">Channel that opens in response to stretch forces in the membrane lipid bilayer. May participate in the regulation of osmotic pressure changes within the cell.</text>
</comment>
<comment type="caution">
    <text evidence="10">The sequence shown here is derived from an EMBL/GenBank/DDBJ whole genome shotgun (WGS) entry which is preliminary data.</text>
</comment>
<comment type="subcellular location">
    <subcellularLocation>
        <location evidence="9">Cell membrane</location>
        <topology evidence="9">Multi-pass membrane protein</topology>
    </subcellularLocation>
    <subcellularLocation>
        <location evidence="1">Membrane</location>
        <topology evidence="1">Multi-pass membrane protein</topology>
    </subcellularLocation>
</comment>
<dbReference type="GO" id="GO:0008381">
    <property type="term" value="F:mechanosensitive monoatomic ion channel activity"/>
    <property type="evidence" value="ECO:0007669"/>
    <property type="project" value="UniProtKB-UniRule"/>
</dbReference>
<dbReference type="PRINTS" id="PR01264">
    <property type="entry name" value="MECHCHANNEL"/>
</dbReference>
<keyword evidence="8 9" id="KW-0407">Ion channel</keyword>
<dbReference type="NCBIfam" id="TIGR00220">
    <property type="entry name" value="mscL"/>
    <property type="match status" value="1"/>
</dbReference>
<evidence type="ECO:0000256" key="3">
    <source>
        <dbReference type="ARBA" id="ARBA00022475"/>
    </source>
</evidence>
<reference evidence="10 11" key="1">
    <citation type="submission" date="2019-07" db="EMBL/GenBank/DDBJ databases">
        <title>Draft genome of C. aurimucosum strain 15-4290.</title>
        <authorList>
            <person name="Pacheco L.G.C."/>
            <person name="Aguiar E.R.G.R."/>
            <person name="Navas J."/>
            <person name="Santos C.S."/>
            <person name="Rocha D.J.P.G."/>
        </authorList>
    </citation>
    <scope>NUCLEOTIDE SEQUENCE [LARGE SCALE GENOMIC DNA]</scope>
    <source>
        <strain evidence="10 11">15-4290</strain>
    </source>
</reference>
<evidence type="ECO:0000256" key="1">
    <source>
        <dbReference type="ARBA" id="ARBA00004141"/>
    </source>
</evidence>